<dbReference type="SUPFAM" id="SSF81301">
    <property type="entry name" value="Nucleotidyltransferase"/>
    <property type="match status" value="1"/>
</dbReference>
<name>A0A4R4KAE3_9BACT</name>
<dbReference type="CDD" id="cd05403">
    <property type="entry name" value="NT_KNTase_like"/>
    <property type="match status" value="1"/>
</dbReference>
<dbReference type="OrthoDB" id="9809668at2"/>
<keyword evidence="6" id="KW-0547">Nucleotide-binding</keyword>
<comment type="cofactor">
    <cofactor evidence="1">
        <name>Mg(2+)</name>
        <dbReference type="ChEBI" id="CHEBI:18420"/>
    </cofactor>
</comment>
<evidence type="ECO:0000256" key="5">
    <source>
        <dbReference type="ARBA" id="ARBA00022723"/>
    </source>
</evidence>
<dbReference type="Pfam" id="PF01909">
    <property type="entry name" value="NTP_transf_2"/>
    <property type="match status" value="1"/>
</dbReference>
<evidence type="ECO:0000259" key="10">
    <source>
        <dbReference type="Pfam" id="PF01909"/>
    </source>
</evidence>
<dbReference type="GO" id="GO:0046872">
    <property type="term" value="F:metal ion binding"/>
    <property type="evidence" value="ECO:0007669"/>
    <property type="project" value="UniProtKB-KW"/>
</dbReference>
<evidence type="ECO:0000256" key="9">
    <source>
        <dbReference type="ARBA" id="ARBA00038276"/>
    </source>
</evidence>
<dbReference type="AlphaFoldDB" id="A0A4R4KAE3"/>
<accession>A0A4R4KAE3</accession>
<keyword evidence="3" id="KW-0808">Transferase</keyword>
<dbReference type="PANTHER" id="PTHR33571:SF14">
    <property type="entry name" value="PROTEIN ADENYLYLTRANSFERASE MJ0435-RELATED"/>
    <property type="match status" value="1"/>
</dbReference>
<dbReference type="GO" id="GO:0005524">
    <property type="term" value="F:ATP binding"/>
    <property type="evidence" value="ECO:0007669"/>
    <property type="project" value="UniProtKB-KW"/>
</dbReference>
<keyword evidence="2" id="KW-1277">Toxin-antitoxin system</keyword>
<dbReference type="PANTHER" id="PTHR33571">
    <property type="entry name" value="SSL8005 PROTEIN"/>
    <property type="match status" value="1"/>
</dbReference>
<evidence type="ECO:0000256" key="8">
    <source>
        <dbReference type="ARBA" id="ARBA00022842"/>
    </source>
</evidence>
<evidence type="ECO:0000256" key="1">
    <source>
        <dbReference type="ARBA" id="ARBA00001946"/>
    </source>
</evidence>
<gene>
    <name evidence="11" type="ORF">EZE20_15115</name>
</gene>
<keyword evidence="5" id="KW-0479">Metal-binding</keyword>
<evidence type="ECO:0000313" key="12">
    <source>
        <dbReference type="Proteomes" id="UP000295706"/>
    </source>
</evidence>
<dbReference type="RefSeq" id="WP_132119130.1">
    <property type="nucleotide sequence ID" value="NZ_SMJU01000009.1"/>
</dbReference>
<sequence>MITSQQQKLICDVVAKLNPKMVGVFGSYARNEQKAGSDLDLLIEFDTRVNLLDLIGLEQELTELLKIKVDLITRRSVSERLLPYIQKDLIQIL</sequence>
<comment type="similarity">
    <text evidence="9">Belongs to the MntA antitoxin family.</text>
</comment>
<evidence type="ECO:0000256" key="7">
    <source>
        <dbReference type="ARBA" id="ARBA00022840"/>
    </source>
</evidence>
<proteinExistence type="inferred from homology"/>
<keyword evidence="7" id="KW-0067">ATP-binding</keyword>
<evidence type="ECO:0000256" key="4">
    <source>
        <dbReference type="ARBA" id="ARBA00022695"/>
    </source>
</evidence>
<dbReference type="InterPro" id="IPR002934">
    <property type="entry name" value="Polymerase_NTP_transf_dom"/>
</dbReference>
<dbReference type="EMBL" id="SMJU01000009">
    <property type="protein sequence ID" value="TDB63632.1"/>
    <property type="molecule type" value="Genomic_DNA"/>
</dbReference>
<protein>
    <recommendedName>
        <fullName evidence="10">Polymerase nucleotidyl transferase domain-containing protein</fullName>
    </recommendedName>
</protein>
<dbReference type="Gene3D" id="3.30.460.10">
    <property type="entry name" value="Beta Polymerase, domain 2"/>
    <property type="match status" value="1"/>
</dbReference>
<reference evidence="11 12" key="1">
    <citation type="submission" date="2019-02" db="EMBL/GenBank/DDBJ databases">
        <title>Arundinibacter roseus gen. nov., sp. nov., a new member of the family Cytophagaceae.</title>
        <authorList>
            <person name="Szuroczki S."/>
            <person name="Khayer B."/>
            <person name="Sproer C."/>
            <person name="Toumi M."/>
            <person name="Szabo A."/>
            <person name="Felfoldi T."/>
            <person name="Schumann P."/>
            <person name="Toth E."/>
        </authorList>
    </citation>
    <scope>NUCLEOTIDE SEQUENCE [LARGE SCALE GENOMIC DNA]</scope>
    <source>
        <strain evidence="11 12">DMA-k-7a</strain>
    </source>
</reference>
<dbReference type="Proteomes" id="UP000295706">
    <property type="component" value="Unassembled WGS sequence"/>
</dbReference>
<evidence type="ECO:0000256" key="2">
    <source>
        <dbReference type="ARBA" id="ARBA00022649"/>
    </source>
</evidence>
<dbReference type="InterPro" id="IPR052038">
    <property type="entry name" value="Type-VII_TA_antitoxin"/>
</dbReference>
<feature type="domain" description="Polymerase nucleotidyl transferase" evidence="10">
    <location>
        <begin position="15"/>
        <end position="87"/>
    </location>
</feature>
<evidence type="ECO:0000313" key="11">
    <source>
        <dbReference type="EMBL" id="TDB63632.1"/>
    </source>
</evidence>
<evidence type="ECO:0000256" key="3">
    <source>
        <dbReference type="ARBA" id="ARBA00022679"/>
    </source>
</evidence>
<evidence type="ECO:0000256" key="6">
    <source>
        <dbReference type="ARBA" id="ARBA00022741"/>
    </source>
</evidence>
<dbReference type="InterPro" id="IPR043519">
    <property type="entry name" value="NT_sf"/>
</dbReference>
<dbReference type="GO" id="GO:0016779">
    <property type="term" value="F:nucleotidyltransferase activity"/>
    <property type="evidence" value="ECO:0007669"/>
    <property type="project" value="UniProtKB-KW"/>
</dbReference>
<keyword evidence="8" id="KW-0460">Magnesium</keyword>
<keyword evidence="12" id="KW-1185">Reference proteome</keyword>
<keyword evidence="4" id="KW-0548">Nucleotidyltransferase</keyword>
<organism evidence="11 12">
    <name type="scientific">Arundinibacter roseus</name>
    <dbReference type="NCBI Taxonomy" id="2070510"/>
    <lineage>
        <taxon>Bacteria</taxon>
        <taxon>Pseudomonadati</taxon>
        <taxon>Bacteroidota</taxon>
        <taxon>Cytophagia</taxon>
        <taxon>Cytophagales</taxon>
        <taxon>Spirosomataceae</taxon>
        <taxon>Arundinibacter</taxon>
    </lineage>
</organism>
<comment type="caution">
    <text evidence="11">The sequence shown here is derived from an EMBL/GenBank/DDBJ whole genome shotgun (WGS) entry which is preliminary data.</text>
</comment>